<evidence type="ECO:0000313" key="2">
    <source>
        <dbReference type="Proteomes" id="UP000593766"/>
    </source>
</evidence>
<proteinExistence type="predicted"/>
<dbReference type="GeneID" id="59453969"/>
<name>A0A7M1UUB8_9CREN</name>
<sequence>MKSVSTIVGGYLVLVITVMMVSQLAYSYTQSIESWRSVQKSTVESLTSITNPPLLSLRVLNGELYLIVKTVQPVLIEAVFKEYEGYRSLAKVSETVSGELLFPLNYTGIPFKTGVVLSGGVLLYYSPWRDPWLQTAPPEIVGRTVIDEELVSYLNSASRTQLVLNLDWAGYKVGLGIVNYTNTGPDFKTLIEKGPVQCYQTIPTPYLCTVSMVQNYGWLTYGELPSKPYYSFITYNGVLTDPARGLIYENGILKLNLSSLSPYLGLQGGHTYVQVFRAALVYDDLEASFTVNASIINATKSSRIFVTAYVYDPRVNIMQPVLIDSSSIGSTGPHPWIGRMVVEAPPQGVLQVQGVFNLTVSLSGLGLKEALVVYGVELVSTVVASTMVQVELTGLRVQG</sequence>
<protein>
    <submittedName>
        <fullName evidence="1">Uncharacterized protein</fullName>
    </submittedName>
</protein>
<dbReference type="EMBL" id="CP063144">
    <property type="protein sequence ID" value="QOR94564.1"/>
    <property type="molecule type" value="Genomic_DNA"/>
</dbReference>
<dbReference type="RefSeq" id="WP_193436361.1">
    <property type="nucleotide sequence ID" value="NZ_CP063144.1"/>
</dbReference>
<accession>A0A7M1UUB8</accession>
<keyword evidence="2" id="KW-1185">Reference proteome</keyword>
<dbReference type="KEGG" id="tcs:IMZ38_01085"/>
<gene>
    <name evidence="1" type="ORF">IMZ38_01085</name>
</gene>
<dbReference type="Proteomes" id="UP000593766">
    <property type="component" value="Chromosome"/>
</dbReference>
<reference evidence="1 2" key="1">
    <citation type="submission" date="2020-10" db="EMBL/GenBank/DDBJ databases">
        <title>Complete genome sequence of Thermosphaera aggregans strain 3507.</title>
        <authorList>
            <person name="Zayulina K.S."/>
            <person name="Elcheninov A.G."/>
            <person name="Toshchakov S.V."/>
            <person name="Kublanov I.V."/>
            <person name="Kochetkova T.V."/>
        </authorList>
    </citation>
    <scope>NUCLEOTIDE SEQUENCE [LARGE SCALE GENOMIC DNA]</scope>
    <source>
        <strain evidence="1 2">3507</strain>
    </source>
</reference>
<organism evidence="1 2">
    <name type="scientific">Thermosphaera chiliense</name>
    <dbReference type="NCBI Taxonomy" id="3402707"/>
    <lineage>
        <taxon>Archaea</taxon>
        <taxon>Thermoproteota</taxon>
        <taxon>Thermoprotei</taxon>
        <taxon>Desulfurococcales</taxon>
        <taxon>Desulfurococcaceae</taxon>
        <taxon>Thermosphaera</taxon>
    </lineage>
</organism>
<dbReference type="OrthoDB" id="374398at2157"/>
<dbReference type="AlphaFoldDB" id="A0A7M1UUB8"/>
<evidence type="ECO:0000313" key="1">
    <source>
        <dbReference type="EMBL" id="QOR94564.1"/>
    </source>
</evidence>